<dbReference type="EMBL" id="WMEY01000006">
    <property type="protein sequence ID" value="MYL65350.1"/>
    <property type="molecule type" value="Genomic_DNA"/>
</dbReference>
<accession>A0A845F3I2</accession>
<evidence type="ECO:0000256" key="1">
    <source>
        <dbReference type="ARBA" id="ARBA00008136"/>
    </source>
</evidence>
<evidence type="ECO:0000256" key="2">
    <source>
        <dbReference type="ARBA" id="ARBA00022670"/>
    </source>
</evidence>
<dbReference type="Gene3D" id="3.90.1680.10">
    <property type="entry name" value="SOS response associated peptidase-like"/>
    <property type="match status" value="1"/>
</dbReference>
<dbReference type="GO" id="GO:0003697">
    <property type="term" value="F:single-stranded DNA binding"/>
    <property type="evidence" value="ECO:0007669"/>
    <property type="project" value="InterPro"/>
</dbReference>
<evidence type="ECO:0000256" key="5">
    <source>
        <dbReference type="ARBA" id="ARBA00023124"/>
    </source>
</evidence>
<dbReference type="InterPro" id="IPR036590">
    <property type="entry name" value="SRAP-like"/>
</dbReference>
<dbReference type="PANTHER" id="PTHR13604">
    <property type="entry name" value="DC12-RELATED"/>
    <property type="match status" value="1"/>
</dbReference>
<dbReference type="EC" id="3.4.-.-" evidence="8"/>
<gene>
    <name evidence="9" type="ORF">GLW07_18485</name>
</gene>
<keyword evidence="3" id="KW-0227">DNA damage</keyword>
<keyword evidence="7" id="KW-0456">Lyase</keyword>
<organism evidence="9 10">
    <name type="scientific">Guptibacillus hwajinpoensis</name>
    <dbReference type="NCBI Taxonomy" id="208199"/>
    <lineage>
        <taxon>Bacteria</taxon>
        <taxon>Bacillati</taxon>
        <taxon>Bacillota</taxon>
        <taxon>Bacilli</taxon>
        <taxon>Bacillales</taxon>
        <taxon>Guptibacillaceae</taxon>
        <taxon>Guptibacillus</taxon>
    </lineage>
</organism>
<dbReference type="InterPro" id="IPR003738">
    <property type="entry name" value="SRAP"/>
</dbReference>
<comment type="similarity">
    <text evidence="1 8">Belongs to the SOS response-associated peptidase family.</text>
</comment>
<reference evidence="9 10" key="1">
    <citation type="submission" date="2019-11" db="EMBL/GenBank/DDBJ databases">
        <title>Genome sequences of 17 halophilic strains isolated from different environments.</title>
        <authorList>
            <person name="Furrow R.E."/>
        </authorList>
    </citation>
    <scope>NUCLEOTIDE SEQUENCE [LARGE SCALE GENOMIC DNA]</scope>
    <source>
        <strain evidence="9 10">22506_14_FS</strain>
    </source>
</reference>
<dbReference type="PANTHER" id="PTHR13604:SF0">
    <property type="entry name" value="ABASIC SITE PROCESSING PROTEIN HMCES"/>
    <property type="match status" value="1"/>
</dbReference>
<comment type="caution">
    <text evidence="9">The sequence shown here is derived from an EMBL/GenBank/DDBJ whole genome shotgun (WGS) entry which is preliminary data.</text>
</comment>
<evidence type="ECO:0000256" key="7">
    <source>
        <dbReference type="ARBA" id="ARBA00023239"/>
    </source>
</evidence>
<protein>
    <recommendedName>
        <fullName evidence="8">Abasic site processing protein</fullName>
        <ecNumber evidence="8">3.4.-.-</ecNumber>
    </recommendedName>
</protein>
<dbReference type="GO" id="GO:0106300">
    <property type="term" value="P:protein-DNA covalent cross-linking repair"/>
    <property type="evidence" value="ECO:0007669"/>
    <property type="project" value="InterPro"/>
</dbReference>
<dbReference type="GO" id="GO:0016829">
    <property type="term" value="F:lyase activity"/>
    <property type="evidence" value="ECO:0007669"/>
    <property type="project" value="UniProtKB-KW"/>
</dbReference>
<keyword evidence="6" id="KW-0238">DNA-binding</keyword>
<dbReference type="RefSeq" id="WP_160920685.1">
    <property type="nucleotide sequence ID" value="NZ_WMEY01000006.1"/>
</dbReference>
<evidence type="ECO:0000256" key="4">
    <source>
        <dbReference type="ARBA" id="ARBA00022801"/>
    </source>
</evidence>
<dbReference type="Pfam" id="PF02586">
    <property type="entry name" value="SRAP"/>
    <property type="match status" value="1"/>
</dbReference>
<name>A0A845F3I2_9BACL</name>
<sequence length="221" mass="25382">MCGRFSLTTELDALLERFQIEQTTIEGYEPRFNIAPSQQIPAVIRAGHCNRMGTLRWGLIPFWAKEASMASKLINARSETADKKASFKHALKKQRCLILSDGFYEWKQTENRKVPMRIQVRKGEPFAMAGLWEKWDDGKRIHYTCTILTTEANDLMEEIHNRMPVILTKVTEKIWLDSSVNDVAQLNQCMKPFASSEMNAYEVSTIVNSPKNEKPECIIPI</sequence>
<dbReference type="GO" id="GO:0006508">
    <property type="term" value="P:proteolysis"/>
    <property type="evidence" value="ECO:0007669"/>
    <property type="project" value="UniProtKB-KW"/>
</dbReference>
<dbReference type="AlphaFoldDB" id="A0A845F3I2"/>
<dbReference type="GO" id="GO:0008233">
    <property type="term" value="F:peptidase activity"/>
    <property type="evidence" value="ECO:0007669"/>
    <property type="project" value="UniProtKB-KW"/>
</dbReference>
<evidence type="ECO:0000256" key="8">
    <source>
        <dbReference type="RuleBase" id="RU364100"/>
    </source>
</evidence>
<dbReference type="SUPFAM" id="SSF143081">
    <property type="entry name" value="BB1717-like"/>
    <property type="match status" value="1"/>
</dbReference>
<proteinExistence type="inferred from homology"/>
<evidence type="ECO:0000313" key="9">
    <source>
        <dbReference type="EMBL" id="MYL65350.1"/>
    </source>
</evidence>
<evidence type="ECO:0000256" key="3">
    <source>
        <dbReference type="ARBA" id="ARBA00022763"/>
    </source>
</evidence>
<keyword evidence="5" id="KW-0190">Covalent protein-DNA linkage</keyword>
<dbReference type="Proteomes" id="UP000447833">
    <property type="component" value="Unassembled WGS sequence"/>
</dbReference>
<keyword evidence="4 8" id="KW-0378">Hydrolase</keyword>
<keyword evidence="2 8" id="KW-0645">Protease</keyword>
<evidence type="ECO:0000313" key="10">
    <source>
        <dbReference type="Proteomes" id="UP000447833"/>
    </source>
</evidence>
<evidence type="ECO:0000256" key="6">
    <source>
        <dbReference type="ARBA" id="ARBA00023125"/>
    </source>
</evidence>